<keyword evidence="1 4" id="KW-0812">Transmembrane</keyword>
<dbReference type="InterPro" id="IPR011701">
    <property type="entry name" value="MFS"/>
</dbReference>
<dbReference type="OrthoDB" id="186809at2"/>
<dbReference type="EMBL" id="FNNZ01000002">
    <property type="protein sequence ID" value="SDW23800.1"/>
    <property type="molecule type" value="Genomic_DNA"/>
</dbReference>
<evidence type="ECO:0000256" key="2">
    <source>
        <dbReference type="ARBA" id="ARBA00022989"/>
    </source>
</evidence>
<gene>
    <name evidence="5" type="ORF">SAMN05421783_102201</name>
</gene>
<feature type="transmembrane region" description="Helical" evidence="4">
    <location>
        <begin position="381"/>
        <end position="398"/>
    </location>
</feature>
<feature type="transmembrane region" description="Helical" evidence="4">
    <location>
        <begin position="47"/>
        <end position="70"/>
    </location>
</feature>
<evidence type="ECO:0000313" key="5">
    <source>
        <dbReference type="EMBL" id="SDW23800.1"/>
    </source>
</evidence>
<feature type="transmembrane region" description="Helical" evidence="4">
    <location>
        <begin position="315"/>
        <end position="340"/>
    </location>
</feature>
<feature type="transmembrane region" description="Helical" evidence="4">
    <location>
        <begin position="226"/>
        <end position="244"/>
    </location>
</feature>
<dbReference type="Proteomes" id="UP000198816">
    <property type="component" value="Unassembled WGS sequence"/>
</dbReference>
<dbReference type="InterPro" id="IPR036259">
    <property type="entry name" value="MFS_trans_sf"/>
</dbReference>
<protein>
    <submittedName>
        <fullName evidence="5">Major Facilitator Superfamily protein</fullName>
    </submittedName>
</protein>
<name>A0A1H2RXC3_THIRO</name>
<feature type="transmembrane region" description="Helical" evidence="4">
    <location>
        <begin position="290"/>
        <end position="309"/>
    </location>
</feature>
<keyword evidence="2 4" id="KW-1133">Transmembrane helix</keyword>
<dbReference type="GO" id="GO:0022857">
    <property type="term" value="F:transmembrane transporter activity"/>
    <property type="evidence" value="ECO:0007669"/>
    <property type="project" value="InterPro"/>
</dbReference>
<feature type="transmembrane region" description="Helical" evidence="4">
    <location>
        <begin position="12"/>
        <end position="35"/>
    </location>
</feature>
<feature type="transmembrane region" description="Helical" evidence="4">
    <location>
        <begin position="82"/>
        <end position="106"/>
    </location>
</feature>
<keyword evidence="3 4" id="KW-0472">Membrane</keyword>
<dbReference type="AlphaFoldDB" id="A0A1H2RXC3"/>
<feature type="transmembrane region" description="Helical" evidence="4">
    <location>
        <begin position="352"/>
        <end position="375"/>
    </location>
</feature>
<dbReference type="PANTHER" id="PTHR23547:SF1">
    <property type="entry name" value="MAJOR FACILITATOR SUPERFAMILY MFS_1"/>
    <property type="match status" value="1"/>
</dbReference>
<dbReference type="NCBIfam" id="NF033734">
    <property type="entry name" value="MFS_ArsJ"/>
    <property type="match status" value="1"/>
</dbReference>
<evidence type="ECO:0000256" key="1">
    <source>
        <dbReference type="ARBA" id="ARBA00022692"/>
    </source>
</evidence>
<organism evidence="5 6">
    <name type="scientific">Thiocapsa roseopersicina</name>
    <dbReference type="NCBI Taxonomy" id="1058"/>
    <lineage>
        <taxon>Bacteria</taxon>
        <taxon>Pseudomonadati</taxon>
        <taxon>Pseudomonadota</taxon>
        <taxon>Gammaproteobacteria</taxon>
        <taxon>Chromatiales</taxon>
        <taxon>Chromatiaceae</taxon>
        <taxon>Thiocapsa</taxon>
    </lineage>
</organism>
<dbReference type="InterPro" id="IPR047769">
    <property type="entry name" value="MFS_ArsJ"/>
</dbReference>
<dbReference type="PANTHER" id="PTHR23547">
    <property type="entry name" value="MAJOR FACILITATOR SUPERFAMILY DOMAIN, GENERAL SUBSTRATE TRANSPORTER"/>
    <property type="match status" value="1"/>
</dbReference>
<evidence type="ECO:0000256" key="4">
    <source>
        <dbReference type="SAM" id="Phobius"/>
    </source>
</evidence>
<dbReference type="Pfam" id="PF07690">
    <property type="entry name" value="MFS_1"/>
    <property type="match status" value="1"/>
</dbReference>
<dbReference type="STRING" id="1058.SAMN05421783_102201"/>
<evidence type="ECO:0000313" key="6">
    <source>
        <dbReference type="Proteomes" id="UP000198816"/>
    </source>
</evidence>
<dbReference type="SUPFAM" id="SSF103473">
    <property type="entry name" value="MFS general substrate transporter"/>
    <property type="match status" value="1"/>
</dbReference>
<feature type="transmembrane region" description="Helical" evidence="4">
    <location>
        <begin position="163"/>
        <end position="187"/>
    </location>
</feature>
<reference evidence="6" key="1">
    <citation type="submission" date="2016-10" db="EMBL/GenBank/DDBJ databases">
        <authorList>
            <person name="Varghese N."/>
            <person name="Submissions S."/>
        </authorList>
    </citation>
    <scope>NUCLEOTIDE SEQUENCE [LARGE SCALE GENOMIC DNA]</scope>
    <source>
        <strain evidence="6">DSM 217</strain>
    </source>
</reference>
<feature type="transmembrane region" description="Helical" evidence="4">
    <location>
        <begin position="250"/>
        <end position="269"/>
    </location>
</feature>
<sequence>MDTNTRNYLTVTAGYWAFTVTDGAIRMLVVLYFHLLGYSPFEVAMLFLFYEVFGIVTNLVGGWLGARIGLNLTMHIGMGLQVVALSMLTVPDAWLTVAYVMLAQALSGIAKDLNKMSAKATVKTLVGAGGESRLFKYVAVLTGSKNALKGAGFFIGAALLELIGFRGALAVLAGMLAVVLIVTAILLPSGVGRMASKPKFTQVFSNTPAINWLSAARFFLFGARDVWFVVGLPVFLYSVLGWSFTQVGTFMAAWVIGYGMVQAAAPRLLHLGRSDNAVRRHPGGRTARRWALLLAIVPAGIAFALHQGWPPGEVLIVGLILFGVLFAINSAVHSYLILAYSDVEKVSMSVGFYYMANAGGRLAGTVLSGLVYQTQGIEGCLWWSAGFVLAAFLLSLRLPEVSEPKSAAAAA</sequence>
<evidence type="ECO:0000256" key="3">
    <source>
        <dbReference type="ARBA" id="ARBA00023136"/>
    </source>
</evidence>
<dbReference type="RefSeq" id="WP_093028229.1">
    <property type="nucleotide sequence ID" value="NZ_FNNZ01000002.1"/>
</dbReference>
<accession>A0A1H2RXC3</accession>
<dbReference type="Gene3D" id="1.20.1250.20">
    <property type="entry name" value="MFS general substrate transporter like domains"/>
    <property type="match status" value="2"/>
</dbReference>
<proteinExistence type="predicted"/>
<keyword evidence="6" id="KW-1185">Reference proteome</keyword>